<name>A0ABW5KG04_9SPHI</name>
<comment type="caution">
    <text evidence="1">The sequence shown here is derived from an EMBL/GenBank/DDBJ whole genome shotgun (WGS) entry which is preliminary data.</text>
</comment>
<dbReference type="EMBL" id="JBHULR010000003">
    <property type="protein sequence ID" value="MFD2547243.1"/>
    <property type="molecule type" value="Genomic_DNA"/>
</dbReference>
<sequence length="209" mass="22734">MKSLILMAIAAFACNIAKSQDAHDYDLLELEAEKTNVYNVNAWNTNFTIPSIRVNFKGNDAGNNANVVAFNSVGAGISFGKGRLVVSTDKSKQVIASKYKNTFSVQTGVLFAISSNSSDGESSNVFAPVLGFNVLNFNVSLGYELGNKSYQQKPIFLAISYNLAISDIVPNSFHLVRKKNDGKNVDKSAQDYDKYMKYKPLSAGFGNGQ</sequence>
<proteinExistence type="predicted"/>
<evidence type="ECO:0000313" key="1">
    <source>
        <dbReference type="EMBL" id="MFD2547243.1"/>
    </source>
</evidence>
<keyword evidence="2" id="KW-1185">Reference proteome</keyword>
<evidence type="ECO:0000313" key="2">
    <source>
        <dbReference type="Proteomes" id="UP001597545"/>
    </source>
</evidence>
<organism evidence="1 2">
    <name type="scientific">Sphingobacterium suaedae</name>
    <dbReference type="NCBI Taxonomy" id="1686402"/>
    <lineage>
        <taxon>Bacteria</taxon>
        <taxon>Pseudomonadati</taxon>
        <taxon>Bacteroidota</taxon>
        <taxon>Sphingobacteriia</taxon>
        <taxon>Sphingobacteriales</taxon>
        <taxon>Sphingobacteriaceae</taxon>
        <taxon>Sphingobacterium</taxon>
    </lineage>
</organism>
<reference evidence="2" key="1">
    <citation type="journal article" date="2019" name="Int. J. Syst. Evol. Microbiol.">
        <title>The Global Catalogue of Microorganisms (GCM) 10K type strain sequencing project: providing services to taxonomists for standard genome sequencing and annotation.</title>
        <authorList>
            <consortium name="The Broad Institute Genomics Platform"/>
            <consortium name="The Broad Institute Genome Sequencing Center for Infectious Disease"/>
            <person name="Wu L."/>
            <person name="Ma J."/>
        </authorList>
    </citation>
    <scope>NUCLEOTIDE SEQUENCE [LARGE SCALE GENOMIC DNA]</scope>
    <source>
        <strain evidence="2">KCTC 42662</strain>
    </source>
</reference>
<evidence type="ECO:0008006" key="3">
    <source>
        <dbReference type="Google" id="ProtNLM"/>
    </source>
</evidence>
<dbReference type="RefSeq" id="WP_380901808.1">
    <property type="nucleotide sequence ID" value="NZ_JBHUEG010000007.1"/>
</dbReference>
<gene>
    <name evidence="1" type="ORF">ACFSR5_06230</name>
</gene>
<accession>A0ABW5KG04</accession>
<dbReference type="Proteomes" id="UP001597545">
    <property type="component" value="Unassembled WGS sequence"/>
</dbReference>
<protein>
    <recommendedName>
        <fullName evidence="3">PorT family protein</fullName>
    </recommendedName>
</protein>